<dbReference type="InterPro" id="IPR050177">
    <property type="entry name" value="Lipid_A_modif_metabolic_enz"/>
</dbReference>
<dbReference type="Gene3D" id="3.40.50.720">
    <property type="entry name" value="NAD(P)-binding Rossmann-like Domain"/>
    <property type="match status" value="1"/>
</dbReference>
<dbReference type="AlphaFoldDB" id="A0A4Q5IXQ4"/>
<reference evidence="2 3" key="1">
    <citation type="submission" date="2019-01" db="EMBL/GenBank/DDBJ databases">
        <title>Nocardioides guangzhouensis sp. nov., an actinobacterium isolated from soil.</title>
        <authorList>
            <person name="Fu Y."/>
            <person name="Cai Y."/>
            <person name="Lin Z."/>
            <person name="Chen P."/>
        </authorList>
    </citation>
    <scope>NUCLEOTIDE SEQUENCE [LARGE SCALE GENOMIC DNA]</scope>
    <source>
        <strain evidence="2 3">NBRC 105384</strain>
    </source>
</reference>
<dbReference type="Pfam" id="PF01370">
    <property type="entry name" value="Epimerase"/>
    <property type="match status" value="1"/>
</dbReference>
<feature type="domain" description="NAD-dependent epimerase/dehydratase" evidence="1">
    <location>
        <begin position="3"/>
        <end position="211"/>
    </location>
</feature>
<dbReference type="InterPro" id="IPR001509">
    <property type="entry name" value="Epimerase_deHydtase"/>
</dbReference>
<dbReference type="PANTHER" id="PTHR43245:SF13">
    <property type="entry name" value="UDP-D-APIOSE_UDP-D-XYLOSE SYNTHASE 2"/>
    <property type="match status" value="1"/>
</dbReference>
<proteinExistence type="predicted"/>
<keyword evidence="3" id="KW-1185">Reference proteome</keyword>
<dbReference type="RefSeq" id="WP_129988087.1">
    <property type="nucleotide sequence ID" value="NZ_SDPU01000027.1"/>
</dbReference>
<organism evidence="2 3">
    <name type="scientific">Nocardioides iriomotensis</name>
    <dbReference type="NCBI Taxonomy" id="715784"/>
    <lineage>
        <taxon>Bacteria</taxon>
        <taxon>Bacillati</taxon>
        <taxon>Actinomycetota</taxon>
        <taxon>Actinomycetes</taxon>
        <taxon>Propionibacteriales</taxon>
        <taxon>Nocardioidaceae</taxon>
        <taxon>Nocardioides</taxon>
    </lineage>
</organism>
<accession>A0A4Q5IXQ4</accession>
<dbReference type="PANTHER" id="PTHR43245">
    <property type="entry name" value="BIFUNCTIONAL POLYMYXIN RESISTANCE PROTEIN ARNA"/>
    <property type="match status" value="1"/>
</dbReference>
<dbReference type="EMBL" id="SDPU01000027">
    <property type="protein sequence ID" value="RYU10947.1"/>
    <property type="molecule type" value="Genomic_DNA"/>
</dbReference>
<gene>
    <name evidence="2" type="ORF">ETU37_14635</name>
</gene>
<dbReference type="SUPFAM" id="SSF51735">
    <property type="entry name" value="NAD(P)-binding Rossmann-fold domains"/>
    <property type="match status" value="1"/>
</dbReference>
<dbReference type="InterPro" id="IPR036291">
    <property type="entry name" value="NAD(P)-bd_dom_sf"/>
</dbReference>
<dbReference type="OrthoDB" id="7941246at2"/>
<evidence type="ECO:0000259" key="1">
    <source>
        <dbReference type="Pfam" id="PF01370"/>
    </source>
</evidence>
<comment type="caution">
    <text evidence="2">The sequence shown here is derived from an EMBL/GenBank/DDBJ whole genome shotgun (WGS) entry which is preliminary data.</text>
</comment>
<evidence type="ECO:0000313" key="2">
    <source>
        <dbReference type="EMBL" id="RYU10947.1"/>
    </source>
</evidence>
<name>A0A4Q5IXQ4_9ACTN</name>
<evidence type="ECO:0000313" key="3">
    <source>
        <dbReference type="Proteomes" id="UP000291189"/>
    </source>
</evidence>
<sequence>MRILVIGGTRFVGRHFVEQAVERGHDVTVFHRGRTGADLFPDLDHRMGDRDTDLSTLAEGEWDATVDTCAYLPRQVHTLADALDGRGGHHLLVSSVSVYAAPDGPGIDEDAALAELHDPDVEEVTNETYGGLKVLCERAAVDRHGPDTLVVRPTFVVGPDDYTWRFPWWVQRIARGGTVPAPGPADAPAQVIDVRDLGAWMVRLLEDGRSGPFHAASPAPVFTWREQLEATVDAVGQDGTRLQWVTPAEVEAAGIEPGAFPLWAGDDPDVWLMAVDPARAFSTGLTPRPLGDTIRDTLAWTRTVTMPEGTGVSAAQERRLLGG</sequence>
<dbReference type="Proteomes" id="UP000291189">
    <property type="component" value="Unassembled WGS sequence"/>
</dbReference>
<protein>
    <submittedName>
        <fullName evidence="2">NAD-dependent epimerase/dehydratase family protein</fullName>
    </submittedName>
</protein>